<accession>A0ACC2FQ45</accession>
<reference evidence="1" key="1">
    <citation type="submission" date="2021-05" db="EMBL/GenBank/DDBJ databases">
        <authorList>
            <person name="Pan Q."/>
            <person name="Jouanno E."/>
            <person name="Zahm M."/>
            <person name="Klopp C."/>
            <person name="Cabau C."/>
            <person name="Louis A."/>
            <person name="Berthelot C."/>
            <person name="Parey E."/>
            <person name="Roest Crollius H."/>
            <person name="Montfort J."/>
            <person name="Robinson-Rechavi M."/>
            <person name="Bouchez O."/>
            <person name="Lampietro C."/>
            <person name="Lopez Roques C."/>
            <person name="Donnadieu C."/>
            <person name="Postlethwait J."/>
            <person name="Bobe J."/>
            <person name="Dillon D."/>
            <person name="Chandos A."/>
            <person name="von Hippel F."/>
            <person name="Guiguen Y."/>
        </authorList>
    </citation>
    <scope>NUCLEOTIDE SEQUENCE</scope>
    <source>
        <strain evidence="1">YG-Jan2019</strain>
    </source>
</reference>
<gene>
    <name evidence="1" type="ORF">DPEC_G00272770</name>
</gene>
<proteinExistence type="predicted"/>
<sequence>MKVFIVFDGSCVPLCVSPDQTVGTVKRMVENYFPVQLLDNKLLRHSMELNCAGAVLQDSWVLTDVGITPSSVIHCWLKEEPEPVVRVFCGVTGETVSVMSSEFVPNASVARLKTVVSRLCGLPVGAFRLSSPAGQQLFNCNKLQDYSIDVGATRLDTWDGWEEFLQGCFLGHQMVVQQHLSKERPEMRFQLRVALYIAASRGHLVLASWLLERGAHADEPVGVHPHRDWCHRLAHPEAAKCPAVVAAESGQLLVLKLFINASIVTLACRDHRGRDLLRIALRHGHRECVCHLATKLCSVVALPGLALPMRTYIQMMLWARRGQGRVASRYYPDHRAPFRTRVGDTVLVDGFSPLRMSSKPQRNDGKTGSGVTSKTSLFLTSVKDTPGVPRPPPARAFQGEPIHWPKRHPVATGNGRERRRKKKEYPGRGWKVDQSGSPNINQWSSRILRTSLESFTRHCGRTPRENAIYCLALASTFTERSWLRQLDIARTLARRSVQNMGLTTGST</sequence>
<protein>
    <submittedName>
        <fullName evidence="1">Uncharacterized protein</fullName>
    </submittedName>
</protein>
<evidence type="ECO:0000313" key="2">
    <source>
        <dbReference type="Proteomes" id="UP001157502"/>
    </source>
</evidence>
<dbReference type="EMBL" id="CM055751">
    <property type="protein sequence ID" value="KAJ7993471.1"/>
    <property type="molecule type" value="Genomic_DNA"/>
</dbReference>
<comment type="caution">
    <text evidence="1">The sequence shown here is derived from an EMBL/GenBank/DDBJ whole genome shotgun (WGS) entry which is preliminary data.</text>
</comment>
<name>A0ACC2FQ45_DALPE</name>
<keyword evidence="2" id="KW-1185">Reference proteome</keyword>
<evidence type="ECO:0000313" key="1">
    <source>
        <dbReference type="EMBL" id="KAJ7993471.1"/>
    </source>
</evidence>
<organism evidence="1 2">
    <name type="scientific">Dallia pectoralis</name>
    <name type="common">Alaska blackfish</name>
    <dbReference type="NCBI Taxonomy" id="75939"/>
    <lineage>
        <taxon>Eukaryota</taxon>
        <taxon>Metazoa</taxon>
        <taxon>Chordata</taxon>
        <taxon>Craniata</taxon>
        <taxon>Vertebrata</taxon>
        <taxon>Euteleostomi</taxon>
        <taxon>Actinopterygii</taxon>
        <taxon>Neopterygii</taxon>
        <taxon>Teleostei</taxon>
        <taxon>Protacanthopterygii</taxon>
        <taxon>Esociformes</taxon>
        <taxon>Umbridae</taxon>
        <taxon>Dallia</taxon>
    </lineage>
</organism>
<dbReference type="Proteomes" id="UP001157502">
    <property type="component" value="Chromosome 24"/>
</dbReference>